<dbReference type="AlphaFoldDB" id="A0AAV4PA26"/>
<keyword evidence="2" id="KW-1185">Reference proteome</keyword>
<accession>A0AAV4PA26</accession>
<protein>
    <submittedName>
        <fullName evidence="1">Uncharacterized protein</fullName>
    </submittedName>
</protein>
<gene>
    <name evidence="1" type="ORF">CEXT_382971</name>
</gene>
<proteinExistence type="predicted"/>
<dbReference type="EMBL" id="BPLR01004313">
    <property type="protein sequence ID" value="GIX93931.1"/>
    <property type="molecule type" value="Genomic_DNA"/>
</dbReference>
<name>A0AAV4PA26_CAEEX</name>
<organism evidence="1 2">
    <name type="scientific">Caerostris extrusa</name>
    <name type="common">Bark spider</name>
    <name type="synonym">Caerostris bankana</name>
    <dbReference type="NCBI Taxonomy" id="172846"/>
    <lineage>
        <taxon>Eukaryota</taxon>
        <taxon>Metazoa</taxon>
        <taxon>Ecdysozoa</taxon>
        <taxon>Arthropoda</taxon>
        <taxon>Chelicerata</taxon>
        <taxon>Arachnida</taxon>
        <taxon>Araneae</taxon>
        <taxon>Araneomorphae</taxon>
        <taxon>Entelegynae</taxon>
        <taxon>Araneoidea</taxon>
        <taxon>Araneidae</taxon>
        <taxon>Caerostris</taxon>
    </lineage>
</organism>
<comment type="caution">
    <text evidence="1">The sequence shown here is derived from an EMBL/GenBank/DDBJ whole genome shotgun (WGS) entry which is preliminary data.</text>
</comment>
<reference evidence="1 2" key="1">
    <citation type="submission" date="2021-06" db="EMBL/GenBank/DDBJ databases">
        <title>Caerostris extrusa draft genome.</title>
        <authorList>
            <person name="Kono N."/>
            <person name="Arakawa K."/>
        </authorList>
    </citation>
    <scope>NUCLEOTIDE SEQUENCE [LARGE SCALE GENOMIC DNA]</scope>
</reference>
<evidence type="ECO:0000313" key="2">
    <source>
        <dbReference type="Proteomes" id="UP001054945"/>
    </source>
</evidence>
<dbReference type="Proteomes" id="UP001054945">
    <property type="component" value="Unassembled WGS sequence"/>
</dbReference>
<sequence>MLSRQTAERQVLGQVLTMTTQSIISFSEVLSTKPAAQENALGSLHTFLQPGSALAVEGVFAGLLSEQRGEGFSTKLHNAIFLIFVETGETLCFGVAEEISKRWCYKQGHHVFVPKTRNALITSLLIYDPRYLVA</sequence>
<evidence type="ECO:0000313" key="1">
    <source>
        <dbReference type="EMBL" id="GIX93931.1"/>
    </source>
</evidence>